<evidence type="ECO:0000256" key="1">
    <source>
        <dbReference type="ARBA" id="ARBA00023015"/>
    </source>
</evidence>
<keyword evidence="3" id="KW-0804">Transcription</keyword>
<keyword evidence="2" id="KW-0238">DNA-binding</keyword>
<dbReference type="SUPFAM" id="SSF64288">
    <property type="entry name" value="Chorismate lyase-like"/>
    <property type="match status" value="1"/>
</dbReference>
<dbReference type="InterPro" id="IPR036390">
    <property type="entry name" value="WH_DNA-bd_sf"/>
</dbReference>
<dbReference type="PROSITE" id="PS51063">
    <property type="entry name" value="HTH_CRP_2"/>
    <property type="match status" value="1"/>
</dbReference>
<gene>
    <name evidence="6" type="ORF">IC63_16600</name>
</gene>
<comment type="caution">
    <text evidence="6">The sequence shown here is derived from an EMBL/GenBank/DDBJ whole genome shotgun (WGS) entry which is preliminary data.</text>
</comment>
<dbReference type="Gene3D" id="1.10.10.10">
    <property type="entry name" value="Winged helix-like DNA-binding domain superfamily/Winged helix DNA-binding domain"/>
    <property type="match status" value="1"/>
</dbReference>
<evidence type="ECO:0000313" key="7">
    <source>
        <dbReference type="Proteomes" id="UP000029917"/>
    </source>
</evidence>
<evidence type="ECO:0000313" key="6">
    <source>
        <dbReference type="EMBL" id="KGJ01615.1"/>
    </source>
</evidence>
<name>A0A099ET70_9RHOB</name>
<dbReference type="SMART" id="SM00345">
    <property type="entry name" value="HTH_GNTR"/>
    <property type="match status" value="1"/>
</dbReference>
<dbReference type="InterPro" id="IPR036388">
    <property type="entry name" value="WH-like_DNA-bd_sf"/>
</dbReference>
<feature type="domain" description="HTH crp-type" evidence="5">
    <location>
        <begin position="1"/>
        <end position="66"/>
    </location>
</feature>
<dbReference type="Pfam" id="PF00392">
    <property type="entry name" value="GntR"/>
    <property type="match status" value="1"/>
</dbReference>
<dbReference type="STRING" id="690417.IC63_16600"/>
<accession>A0A099ET70</accession>
<dbReference type="InterPro" id="IPR012318">
    <property type="entry name" value="HTH_CRP"/>
</dbReference>
<protein>
    <recommendedName>
        <fullName evidence="8">HTH gntR-type domain-containing protein</fullName>
    </recommendedName>
</protein>
<reference evidence="6 7" key="2">
    <citation type="submission" date="2014-10" db="EMBL/GenBank/DDBJ databases">
        <title>Paracoccus sanguinis sp. nov., isolated from clinical specimens of New York State patients.</title>
        <authorList>
            <person name="Mingle L.A."/>
            <person name="Cole J.A."/>
            <person name="Lapierre P."/>
            <person name="Musser K.A."/>
        </authorList>
    </citation>
    <scope>NUCLEOTIDE SEQUENCE [LARGE SCALE GENOMIC DNA]</scope>
    <source>
        <strain evidence="6 7">HAMBI 3106</strain>
    </source>
</reference>
<dbReference type="EMBL" id="JRKS01000102">
    <property type="protein sequence ID" value="KGJ01615.1"/>
    <property type="molecule type" value="Genomic_DNA"/>
</dbReference>
<dbReference type="InterPro" id="IPR000524">
    <property type="entry name" value="Tscrpt_reg_HTH_GntR"/>
</dbReference>
<dbReference type="PROSITE" id="PS50949">
    <property type="entry name" value="HTH_GNTR"/>
    <property type="match status" value="1"/>
</dbReference>
<dbReference type="PANTHER" id="PTHR44846">
    <property type="entry name" value="MANNOSYL-D-GLYCERATE TRANSPORT/METABOLISM SYSTEM REPRESSOR MNGR-RELATED"/>
    <property type="match status" value="1"/>
</dbReference>
<dbReference type="InterPro" id="IPR011663">
    <property type="entry name" value="UTRA"/>
</dbReference>
<feature type="domain" description="HTH gntR-type" evidence="4">
    <location>
        <begin position="1"/>
        <end position="63"/>
    </location>
</feature>
<proteinExistence type="predicted"/>
<evidence type="ECO:0000259" key="5">
    <source>
        <dbReference type="PROSITE" id="PS51063"/>
    </source>
</evidence>
<keyword evidence="1" id="KW-0805">Transcription regulation</keyword>
<dbReference type="GO" id="GO:0003700">
    <property type="term" value="F:DNA-binding transcription factor activity"/>
    <property type="evidence" value="ECO:0007669"/>
    <property type="project" value="InterPro"/>
</dbReference>
<dbReference type="PANTHER" id="PTHR44846:SF16">
    <property type="entry name" value="TRANSCRIPTIONAL REGULATOR PHNF-RELATED"/>
    <property type="match status" value="1"/>
</dbReference>
<dbReference type="Proteomes" id="UP000029917">
    <property type="component" value="Unassembled WGS sequence"/>
</dbReference>
<organism evidence="6 7">
    <name type="scientific">Paracoccus sphaerophysae</name>
    <dbReference type="NCBI Taxonomy" id="690417"/>
    <lineage>
        <taxon>Bacteria</taxon>
        <taxon>Pseudomonadati</taxon>
        <taxon>Pseudomonadota</taxon>
        <taxon>Alphaproteobacteria</taxon>
        <taxon>Rhodobacterales</taxon>
        <taxon>Paracoccaceae</taxon>
        <taxon>Paracoccus</taxon>
    </lineage>
</organism>
<dbReference type="AlphaFoldDB" id="A0A099ET70"/>
<dbReference type="SMART" id="SM00866">
    <property type="entry name" value="UTRA"/>
    <property type="match status" value="1"/>
</dbReference>
<dbReference type="PRINTS" id="PR00035">
    <property type="entry name" value="HTHGNTR"/>
</dbReference>
<evidence type="ECO:0000256" key="3">
    <source>
        <dbReference type="ARBA" id="ARBA00023163"/>
    </source>
</evidence>
<evidence type="ECO:0000256" key="2">
    <source>
        <dbReference type="ARBA" id="ARBA00023125"/>
    </source>
</evidence>
<dbReference type="CDD" id="cd07377">
    <property type="entry name" value="WHTH_GntR"/>
    <property type="match status" value="1"/>
</dbReference>
<dbReference type="Pfam" id="PF07702">
    <property type="entry name" value="UTRA"/>
    <property type="match status" value="1"/>
</dbReference>
<evidence type="ECO:0008006" key="8">
    <source>
        <dbReference type="Google" id="ProtNLM"/>
    </source>
</evidence>
<keyword evidence="7" id="KW-1185">Reference proteome</keyword>
<dbReference type="InterPro" id="IPR050679">
    <property type="entry name" value="Bact_HTH_transcr_reg"/>
</dbReference>
<dbReference type="InterPro" id="IPR028978">
    <property type="entry name" value="Chorismate_lyase_/UTRA_dom_sf"/>
</dbReference>
<sequence length="225" mass="24454">MRAEILRRISDGTYAPGTLIPTEQELAAEFGCARATVNRALSSLAGRGVLQRRRRIGTRVALNALGASSKRALPVFREAIESSGRRFDSSYRGRHRAPPPADVLAVLFHSDPGRIVETRTLFYADGNLLCAERRWHDSAALPGLDIELPASTTINEWIATNVPISLIEQNVSARTAGDMQVETLLGCEPGAPVLVYETCFWAGTQPVSLARHAFLPGETLFTSIA</sequence>
<reference evidence="6 7" key="1">
    <citation type="submission" date="2014-09" db="EMBL/GenBank/DDBJ databases">
        <authorList>
            <person name="McGinnis J.M."/>
            <person name="Wolfgang W.J."/>
        </authorList>
    </citation>
    <scope>NUCLEOTIDE SEQUENCE [LARGE SCALE GENOMIC DNA]</scope>
    <source>
        <strain evidence="6 7">HAMBI 3106</strain>
    </source>
</reference>
<evidence type="ECO:0000259" key="4">
    <source>
        <dbReference type="PROSITE" id="PS50949"/>
    </source>
</evidence>
<dbReference type="GO" id="GO:0003677">
    <property type="term" value="F:DNA binding"/>
    <property type="evidence" value="ECO:0007669"/>
    <property type="project" value="UniProtKB-KW"/>
</dbReference>
<dbReference type="SUPFAM" id="SSF46785">
    <property type="entry name" value="Winged helix' DNA-binding domain"/>
    <property type="match status" value="1"/>
</dbReference>
<dbReference type="Gene3D" id="3.40.1410.10">
    <property type="entry name" value="Chorismate lyase-like"/>
    <property type="match status" value="1"/>
</dbReference>